<dbReference type="EMBL" id="JBDXMX010000008">
    <property type="protein sequence ID" value="MEO9248980.1"/>
    <property type="molecule type" value="Genomic_DNA"/>
</dbReference>
<dbReference type="PANTHER" id="PTHR30399:SF1">
    <property type="entry name" value="UTP PYROPHOSPHATASE"/>
    <property type="match status" value="1"/>
</dbReference>
<feature type="region of interest" description="Disordered" evidence="1">
    <location>
        <begin position="1"/>
        <end position="20"/>
    </location>
</feature>
<dbReference type="Pfam" id="PF01863">
    <property type="entry name" value="YgjP-like"/>
    <property type="match status" value="1"/>
</dbReference>
<evidence type="ECO:0000313" key="3">
    <source>
        <dbReference type="EMBL" id="MEO9248980.1"/>
    </source>
</evidence>
<dbReference type="InterPro" id="IPR053136">
    <property type="entry name" value="UTP_pyrophosphatase-like"/>
</dbReference>
<evidence type="ECO:0000259" key="2">
    <source>
        <dbReference type="Pfam" id="PF01863"/>
    </source>
</evidence>
<evidence type="ECO:0000256" key="1">
    <source>
        <dbReference type="SAM" id="MobiDB-lite"/>
    </source>
</evidence>
<dbReference type="CDD" id="cd07344">
    <property type="entry name" value="M48_yhfN_like"/>
    <property type="match status" value="1"/>
</dbReference>
<dbReference type="InterPro" id="IPR002725">
    <property type="entry name" value="YgjP-like_metallopeptidase"/>
</dbReference>
<proteinExistence type="predicted"/>
<name>A0ABV0IND5_9MICC</name>
<feature type="compositionally biased region" description="Low complexity" evidence="1">
    <location>
        <begin position="1"/>
        <end position="11"/>
    </location>
</feature>
<keyword evidence="4" id="KW-1185">Reference proteome</keyword>
<dbReference type="Gene3D" id="3.30.2010.10">
    <property type="entry name" value="Metalloproteases ('zincins'), catalytic domain"/>
    <property type="match status" value="1"/>
</dbReference>
<accession>A0ABV0IND5</accession>
<feature type="domain" description="YgjP-like metallopeptidase" evidence="2">
    <location>
        <begin position="119"/>
        <end position="176"/>
    </location>
</feature>
<sequence>MTSSWTGGPPRTGRRRAPVRTVRETEDLQVDGTTVRIVRSSRRTRTISAAWRDGVIQVSVPMGLGPDAERDWARKMLAKVASRRPTGAGADTELLARARELAARWLGGEVDPREVVWSTRQQRRWGSCTPSTGRIRISSEVAAMPGWVVDGVLVHELVHLKHADHSAAFHAMANRYPRQLEAMAFLNGVSHATGRGMSGTDSEPDEAPEG</sequence>
<gene>
    <name evidence="3" type="ORF">ABDK96_14945</name>
</gene>
<evidence type="ECO:0000313" key="4">
    <source>
        <dbReference type="Proteomes" id="UP001484097"/>
    </source>
</evidence>
<dbReference type="Proteomes" id="UP001484097">
    <property type="component" value="Unassembled WGS sequence"/>
</dbReference>
<organism evidence="3 4">
    <name type="scientific">Citricoccus nitrophenolicus</name>
    <dbReference type="NCBI Taxonomy" id="863575"/>
    <lineage>
        <taxon>Bacteria</taxon>
        <taxon>Bacillati</taxon>
        <taxon>Actinomycetota</taxon>
        <taxon>Actinomycetes</taxon>
        <taxon>Micrococcales</taxon>
        <taxon>Micrococcaceae</taxon>
        <taxon>Citricoccus</taxon>
    </lineage>
</organism>
<comment type="caution">
    <text evidence="3">The sequence shown here is derived from an EMBL/GenBank/DDBJ whole genome shotgun (WGS) entry which is preliminary data.</text>
</comment>
<reference evidence="3 4" key="1">
    <citation type="submission" date="2024-05" db="EMBL/GenBank/DDBJ databases">
        <authorList>
            <person name="Yi C."/>
        </authorList>
    </citation>
    <scope>NUCLEOTIDE SEQUENCE [LARGE SCALE GENOMIC DNA]</scope>
    <source>
        <strain evidence="3 4">XS13</strain>
    </source>
</reference>
<protein>
    <submittedName>
        <fullName evidence="3">M48 family metallopeptidase</fullName>
    </submittedName>
</protein>
<dbReference type="PANTHER" id="PTHR30399">
    <property type="entry name" value="UNCHARACTERIZED PROTEIN YGJP"/>
    <property type="match status" value="1"/>
</dbReference>
<dbReference type="RefSeq" id="WP_347921644.1">
    <property type="nucleotide sequence ID" value="NZ_JBDXMX010000008.1"/>
</dbReference>